<gene>
    <name evidence="17" type="ORF">SAMN04487860_101205</name>
</gene>
<evidence type="ECO:0000256" key="9">
    <source>
        <dbReference type="ARBA" id="ARBA00023316"/>
    </source>
</evidence>
<comment type="catalytic activity">
    <reaction evidence="15">
        <text>phosphoenolpyruvate + UDP-N-acetyl-alpha-D-glucosamine = UDP-N-acetyl-3-O-(1-carboxyvinyl)-alpha-D-glucosamine + phosphate</text>
        <dbReference type="Rhea" id="RHEA:18681"/>
        <dbReference type="ChEBI" id="CHEBI:43474"/>
        <dbReference type="ChEBI" id="CHEBI:57705"/>
        <dbReference type="ChEBI" id="CHEBI:58702"/>
        <dbReference type="ChEBI" id="CHEBI:68483"/>
        <dbReference type="EC" id="2.5.1.7"/>
    </reaction>
</comment>
<dbReference type="EMBL" id="FRCT01000001">
    <property type="protein sequence ID" value="SHM13838.1"/>
    <property type="molecule type" value="Genomic_DNA"/>
</dbReference>
<dbReference type="SUPFAM" id="SSF55205">
    <property type="entry name" value="EPT/RTPC-like"/>
    <property type="match status" value="1"/>
</dbReference>
<evidence type="ECO:0000313" key="18">
    <source>
        <dbReference type="Proteomes" id="UP000184394"/>
    </source>
</evidence>
<evidence type="ECO:0000256" key="6">
    <source>
        <dbReference type="ARBA" id="ARBA00022960"/>
    </source>
</evidence>
<dbReference type="InterPro" id="IPR036968">
    <property type="entry name" value="Enolpyruvate_Tfrase_sf"/>
</dbReference>
<evidence type="ECO:0000256" key="4">
    <source>
        <dbReference type="ARBA" id="ARBA00022618"/>
    </source>
</evidence>
<keyword evidence="4" id="KW-0132">Cell division</keyword>
<comment type="similarity">
    <text evidence="10">Belongs to the EPSP synthase family. MurA subfamily.</text>
</comment>
<evidence type="ECO:0000256" key="2">
    <source>
        <dbReference type="ARBA" id="ARBA00004752"/>
    </source>
</evidence>
<evidence type="ECO:0000256" key="14">
    <source>
        <dbReference type="ARBA" id="ARBA00042842"/>
    </source>
</evidence>
<evidence type="ECO:0000259" key="16">
    <source>
        <dbReference type="Pfam" id="PF00275"/>
    </source>
</evidence>
<dbReference type="EC" id="2.5.1.7" evidence="11"/>
<evidence type="ECO:0000256" key="7">
    <source>
        <dbReference type="ARBA" id="ARBA00022984"/>
    </source>
</evidence>
<keyword evidence="6" id="KW-0133">Cell shape</keyword>
<evidence type="ECO:0000256" key="12">
    <source>
        <dbReference type="ARBA" id="ARBA00039754"/>
    </source>
</evidence>
<evidence type="ECO:0000256" key="15">
    <source>
        <dbReference type="ARBA" id="ARBA00047527"/>
    </source>
</evidence>
<keyword evidence="3" id="KW-0963">Cytoplasm</keyword>
<dbReference type="InterPro" id="IPR050068">
    <property type="entry name" value="MurA_subfamily"/>
</dbReference>
<dbReference type="AlphaFoldDB" id="A0A1M7GCK8"/>
<name>A0A1M7GCK8_RUMFL</name>
<proteinExistence type="inferred from homology"/>
<evidence type="ECO:0000256" key="3">
    <source>
        <dbReference type="ARBA" id="ARBA00022490"/>
    </source>
</evidence>
<dbReference type="PANTHER" id="PTHR43783">
    <property type="entry name" value="UDP-N-ACETYLGLUCOSAMINE 1-CARBOXYVINYLTRANSFERASE"/>
    <property type="match status" value="1"/>
</dbReference>
<dbReference type="GO" id="GO:0009252">
    <property type="term" value="P:peptidoglycan biosynthetic process"/>
    <property type="evidence" value="ECO:0007669"/>
    <property type="project" value="UniProtKB-KW"/>
</dbReference>
<accession>A0A1M7GCK8</accession>
<keyword evidence="5 17" id="KW-0808">Transferase</keyword>
<dbReference type="InterPro" id="IPR001986">
    <property type="entry name" value="Enolpyruvate_Tfrase_dom"/>
</dbReference>
<dbReference type="InterPro" id="IPR013792">
    <property type="entry name" value="RNA3'P_cycl/enolpyr_Trfase_a/b"/>
</dbReference>
<dbReference type="GO" id="GO:0008760">
    <property type="term" value="F:UDP-N-acetylglucosamine 1-carboxyvinyltransferase activity"/>
    <property type="evidence" value="ECO:0007669"/>
    <property type="project" value="UniProtKB-EC"/>
</dbReference>
<dbReference type="Pfam" id="PF00275">
    <property type="entry name" value="EPSP_synthase"/>
    <property type="match status" value="1"/>
</dbReference>
<dbReference type="Proteomes" id="UP000184394">
    <property type="component" value="Unassembled WGS sequence"/>
</dbReference>
<dbReference type="GO" id="GO:0051301">
    <property type="term" value="P:cell division"/>
    <property type="evidence" value="ECO:0007669"/>
    <property type="project" value="UniProtKB-KW"/>
</dbReference>
<keyword evidence="7" id="KW-0573">Peptidoglycan synthesis</keyword>
<evidence type="ECO:0000256" key="11">
    <source>
        <dbReference type="ARBA" id="ARBA00039108"/>
    </source>
</evidence>
<comment type="subcellular location">
    <subcellularLocation>
        <location evidence="1">Cytoplasm</location>
    </subcellularLocation>
</comment>
<keyword evidence="9" id="KW-0961">Cell wall biogenesis/degradation</keyword>
<evidence type="ECO:0000256" key="1">
    <source>
        <dbReference type="ARBA" id="ARBA00004496"/>
    </source>
</evidence>
<evidence type="ECO:0000256" key="10">
    <source>
        <dbReference type="ARBA" id="ARBA00038367"/>
    </source>
</evidence>
<evidence type="ECO:0000313" key="17">
    <source>
        <dbReference type="EMBL" id="SHM13838.1"/>
    </source>
</evidence>
<dbReference type="RefSeq" id="WP_072947857.1">
    <property type="nucleotide sequence ID" value="NZ_FRCT01000001.1"/>
</dbReference>
<sequence length="432" mass="48030">MWIRAYKGNISVNEARVPGGKHSFAHSIAVGALADEVFFTNVPVIRDSIVMIELLKEIFGQVIFDRERHTLFLAEKKTPSEIVITEKMLKQSRNIFCIMPALLSRAEKLVIKGEPKGCNIGERPTDWYYDIMKRFGASYIYSDDAIEITWREKKCADISFEYPTMTGTVIAYACACASTGTSIIRNCSEEQSCDDEIDCIRECGIKVEGDHSAFTIINNGMNEKVTFKCRCDRIYAATLLSAAILAGRSFSVYSDDVIRIPRYIEFAKNIGLEVIDEGSRITVKNNDKLGPAIINAGSEPKYSSDWVPFAMLILAVKVKGVSVITDDVFIKRGQFINCYHNKNNFANIEISETIINGRKAMKATINGNGSKRIDGGGTDLCEDIRGTAGIVLSAIVSENNVEVSGDFQLSRGYEDLIGDLKKYEFIEEVKAI</sequence>
<dbReference type="GO" id="GO:0071555">
    <property type="term" value="P:cell wall organization"/>
    <property type="evidence" value="ECO:0007669"/>
    <property type="project" value="UniProtKB-KW"/>
</dbReference>
<comment type="pathway">
    <text evidence="2">Cell wall biogenesis; peptidoglycan biosynthesis.</text>
</comment>
<evidence type="ECO:0000256" key="13">
    <source>
        <dbReference type="ARBA" id="ARBA00042443"/>
    </source>
</evidence>
<organism evidence="17 18">
    <name type="scientific">Ruminococcus flavefaciens</name>
    <dbReference type="NCBI Taxonomy" id="1265"/>
    <lineage>
        <taxon>Bacteria</taxon>
        <taxon>Bacillati</taxon>
        <taxon>Bacillota</taxon>
        <taxon>Clostridia</taxon>
        <taxon>Eubacteriales</taxon>
        <taxon>Oscillospiraceae</taxon>
        <taxon>Ruminococcus</taxon>
    </lineage>
</organism>
<evidence type="ECO:0000256" key="5">
    <source>
        <dbReference type="ARBA" id="ARBA00022679"/>
    </source>
</evidence>
<dbReference type="GO" id="GO:0005737">
    <property type="term" value="C:cytoplasm"/>
    <property type="evidence" value="ECO:0007669"/>
    <property type="project" value="UniProtKB-SubCell"/>
</dbReference>
<protein>
    <recommendedName>
        <fullName evidence="12">UDP-N-acetylglucosamine 1-carboxyvinyltransferase</fullName>
        <ecNumber evidence="11">2.5.1.7</ecNumber>
    </recommendedName>
    <alternativeName>
        <fullName evidence="13">Enoylpyruvate transferase</fullName>
    </alternativeName>
    <alternativeName>
        <fullName evidence="14">UDP-N-acetylglucosamine enolpyruvyl transferase</fullName>
    </alternativeName>
</protein>
<reference evidence="17 18" key="1">
    <citation type="submission" date="2016-11" db="EMBL/GenBank/DDBJ databases">
        <authorList>
            <person name="Jaros S."/>
            <person name="Januszkiewicz K."/>
            <person name="Wedrychowicz H."/>
        </authorList>
    </citation>
    <scope>NUCLEOTIDE SEQUENCE [LARGE SCALE GENOMIC DNA]</scope>
    <source>
        <strain evidence="17 18">Y1</strain>
    </source>
</reference>
<dbReference type="OrthoDB" id="9803760at2"/>
<keyword evidence="8" id="KW-0131">Cell cycle</keyword>
<evidence type="ECO:0000256" key="8">
    <source>
        <dbReference type="ARBA" id="ARBA00023306"/>
    </source>
</evidence>
<dbReference type="PANTHER" id="PTHR43783:SF1">
    <property type="entry name" value="UDP-N-ACETYLGLUCOSAMINE 1-CARBOXYVINYLTRANSFERASE"/>
    <property type="match status" value="1"/>
</dbReference>
<dbReference type="GO" id="GO:0008360">
    <property type="term" value="P:regulation of cell shape"/>
    <property type="evidence" value="ECO:0007669"/>
    <property type="project" value="UniProtKB-KW"/>
</dbReference>
<dbReference type="Gene3D" id="3.65.10.10">
    <property type="entry name" value="Enolpyruvate transferase domain"/>
    <property type="match status" value="2"/>
</dbReference>
<feature type="domain" description="Enolpyruvate transferase" evidence="16">
    <location>
        <begin position="15"/>
        <end position="418"/>
    </location>
</feature>